<evidence type="ECO:0000313" key="6">
    <source>
        <dbReference type="Proteomes" id="UP000223913"/>
    </source>
</evidence>
<dbReference type="SUPFAM" id="SSF48452">
    <property type="entry name" value="TPR-like"/>
    <property type="match status" value="3"/>
</dbReference>
<dbReference type="Gene3D" id="1.25.40.10">
    <property type="entry name" value="Tetratricopeptide repeat domain"/>
    <property type="match status" value="3"/>
</dbReference>
<proteinExistence type="predicted"/>
<keyword evidence="1" id="KW-0677">Repeat</keyword>
<dbReference type="InterPro" id="IPR051685">
    <property type="entry name" value="Ycf3/AcsC/BcsC/TPR_MFPF"/>
</dbReference>
<dbReference type="InterPro" id="IPR011990">
    <property type="entry name" value="TPR-like_helical_dom_sf"/>
</dbReference>
<comment type="caution">
    <text evidence="5">The sequence shown here is derived from an EMBL/GenBank/DDBJ whole genome shotgun (WGS) entry which is preliminary data.</text>
</comment>
<dbReference type="Pfam" id="PF13432">
    <property type="entry name" value="TPR_16"/>
    <property type="match status" value="2"/>
</dbReference>
<dbReference type="EMBL" id="PDUD01000003">
    <property type="protein sequence ID" value="PHN08069.1"/>
    <property type="molecule type" value="Genomic_DNA"/>
</dbReference>
<keyword evidence="6" id="KW-1185">Reference proteome</keyword>
<sequence>MKHAKKIGMLWLWCSLTLVAAQAQKTYTEAEITQERMFLEAYEKKLIGKYDEAIALYEKVYEESSDNHAAAFELARIYDQQRNSNDAIRWMKLAQDGDPGNEYYQEFLAELLQSAGRFAEAAEVYEKLAKKGGNDYYYYRWAYYLVRANEIDDAIKVYDDLEKLVGINEEIIRRKQALYLGQGDTRKAEKELKKLVDAFPGSVDYHHLLATFYEQINEPKDAREVYQQILKLDPNNAEAQMALAGRSASSNNELQYINSLQPAFEQEGVDIDLKIAKLLPFIQKVADTGDQTLADAGLRLTNILELVHPSEAKASAAAGDLFFYTGRLEEARAKYKRTLELDESVYSVWEQLATTYLLEGNFSELSDVTNDAIDLFPNKAQLYYLNGLAELELGQFRDAQDMLDQAVLMSGSDLSLKQQVLGALGEAYSAMEEFDSADRTFTEALEMDEDAPEILARYSLSLSAREGAQKRALEMAEKALKKGSSYPLALQAQGMAFYSAQNYAKAKTVLEKALEITKERSPHLLEDYGDVLFQLGEMDEALEYWQKARKLGRQTKTLDKKINDKKI</sequence>
<dbReference type="PROSITE" id="PS50005">
    <property type="entry name" value="TPR"/>
    <property type="match status" value="4"/>
</dbReference>
<feature type="chain" id="PRO_5013084609" evidence="4">
    <location>
        <begin position="21"/>
        <end position="567"/>
    </location>
</feature>
<feature type="repeat" description="TPR" evidence="3">
    <location>
        <begin position="203"/>
        <end position="236"/>
    </location>
</feature>
<dbReference type="PANTHER" id="PTHR44943:SF8">
    <property type="entry name" value="TPR REPEAT-CONTAINING PROTEIN MJ0263"/>
    <property type="match status" value="1"/>
</dbReference>
<reference evidence="5 6" key="1">
    <citation type="submission" date="2017-10" db="EMBL/GenBank/DDBJ databases">
        <title>The draft genome sequence of Lewinella nigricans NBRC 102662.</title>
        <authorList>
            <person name="Wang K."/>
        </authorList>
    </citation>
    <scope>NUCLEOTIDE SEQUENCE [LARGE SCALE GENOMIC DNA]</scope>
    <source>
        <strain evidence="5 6">NBRC 102662</strain>
    </source>
</reference>
<dbReference type="InterPro" id="IPR019734">
    <property type="entry name" value="TPR_rpt"/>
</dbReference>
<feature type="repeat" description="TPR" evidence="3">
    <location>
        <begin position="522"/>
        <end position="555"/>
    </location>
</feature>
<feature type="repeat" description="TPR" evidence="3">
    <location>
        <begin position="418"/>
        <end position="451"/>
    </location>
</feature>
<dbReference type="Pfam" id="PF14559">
    <property type="entry name" value="TPR_19"/>
    <property type="match status" value="2"/>
</dbReference>
<dbReference type="Pfam" id="PF13176">
    <property type="entry name" value="TPR_7"/>
    <property type="match status" value="1"/>
</dbReference>
<name>A0A2D0NIP9_FLAN2</name>
<evidence type="ECO:0000256" key="3">
    <source>
        <dbReference type="PROSITE-ProRule" id="PRU00339"/>
    </source>
</evidence>
<dbReference type="AlphaFoldDB" id="A0A2D0NIP9"/>
<dbReference type="SMART" id="SM00028">
    <property type="entry name" value="TPR"/>
    <property type="match status" value="10"/>
</dbReference>
<gene>
    <name evidence="5" type="ORF">CRP01_03370</name>
</gene>
<dbReference type="RefSeq" id="WP_099148588.1">
    <property type="nucleotide sequence ID" value="NZ_PDUD01000003.1"/>
</dbReference>
<accession>A0A2D0NIP9</accession>
<dbReference type="OrthoDB" id="9814220at2"/>
<keyword evidence="4" id="KW-0732">Signal</keyword>
<evidence type="ECO:0000256" key="4">
    <source>
        <dbReference type="SAM" id="SignalP"/>
    </source>
</evidence>
<organism evidence="5 6">
    <name type="scientific">Flavilitoribacter nigricans (strain ATCC 23147 / DSM 23189 / NBRC 102662 / NCIMB 1420 / SS-2)</name>
    <name type="common">Lewinella nigricans</name>
    <dbReference type="NCBI Taxonomy" id="1122177"/>
    <lineage>
        <taxon>Bacteria</taxon>
        <taxon>Pseudomonadati</taxon>
        <taxon>Bacteroidota</taxon>
        <taxon>Saprospiria</taxon>
        <taxon>Saprospirales</taxon>
        <taxon>Lewinellaceae</taxon>
        <taxon>Flavilitoribacter</taxon>
    </lineage>
</organism>
<evidence type="ECO:0000256" key="2">
    <source>
        <dbReference type="ARBA" id="ARBA00022803"/>
    </source>
</evidence>
<dbReference type="Proteomes" id="UP000223913">
    <property type="component" value="Unassembled WGS sequence"/>
</dbReference>
<evidence type="ECO:0000256" key="1">
    <source>
        <dbReference type="ARBA" id="ARBA00022737"/>
    </source>
</evidence>
<feature type="repeat" description="TPR" evidence="3">
    <location>
        <begin position="312"/>
        <end position="345"/>
    </location>
</feature>
<keyword evidence="2 3" id="KW-0802">TPR repeat</keyword>
<protein>
    <submittedName>
        <fullName evidence="5">Uncharacterized protein</fullName>
    </submittedName>
</protein>
<dbReference type="PANTHER" id="PTHR44943">
    <property type="entry name" value="CELLULOSE SYNTHASE OPERON PROTEIN C"/>
    <property type="match status" value="1"/>
</dbReference>
<feature type="signal peptide" evidence="4">
    <location>
        <begin position="1"/>
        <end position="20"/>
    </location>
</feature>
<evidence type="ECO:0000313" key="5">
    <source>
        <dbReference type="EMBL" id="PHN08069.1"/>
    </source>
</evidence>